<reference evidence="2 3" key="1">
    <citation type="submission" date="2019-08" db="EMBL/GenBank/DDBJ databases">
        <authorList>
            <person name="Guy L."/>
        </authorList>
    </citation>
    <scope>NUCLEOTIDE SEQUENCE [LARGE SCALE GENOMIC DNA]</scope>
    <source>
        <strain evidence="2 3">SGT-108</strain>
    </source>
</reference>
<feature type="signal peptide" evidence="1">
    <location>
        <begin position="1"/>
        <end position="30"/>
    </location>
</feature>
<dbReference type="AlphaFoldDB" id="A0A5E4PGN0"/>
<evidence type="ECO:0000313" key="2">
    <source>
        <dbReference type="EMBL" id="VVC76034.1"/>
    </source>
</evidence>
<name>A0A5E4PGN0_9COXI</name>
<keyword evidence="3" id="KW-1185">Reference proteome</keyword>
<feature type="chain" id="PRO_5022744786" evidence="1">
    <location>
        <begin position="31"/>
        <end position="252"/>
    </location>
</feature>
<gene>
    <name evidence="2" type="ORF">AQUSIP_13350</name>
</gene>
<evidence type="ECO:0000313" key="3">
    <source>
        <dbReference type="Proteomes" id="UP000324194"/>
    </source>
</evidence>
<dbReference type="Proteomes" id="UP000324194">
    <property type="component" value="Chromosome 1"/>
</dbReference>
<keyword evidence="1" id="KW-0732">Signal</keyword>
<evidence type="ECO:0000256" key="1">
    <source>
        <dbReference type="SAM" id="SignalP"/>
    </source>
</evidence>
<organism evidence="2 3">
    <name type="scientific">Aquicella siphonis</name>
    <dbReference type="NCBI Taxonomy" id="254247"/>
    <lineage>
        <taxon>Bacteria</taxon>
        <taxon>Pseudomonadati</taxon>
        <taxon>Pseudomonadota</taxon>
        <taxon>Gammaproteobacteria</taxon>
        <taxon>Legionellales</taxon>
        <taxon>Coxiellaceae</taxon>
        <taxon>Aquicella</taxon>
    </lineage>
</organism>
<accession>A0A5E4PGN0</accession>
<dbReference type="EMBL" id="LR699119">
    <property type="protein sequence ID" value="VVC76034.1"/>
    <property type="molecule type" value="Genomic_DNA"/>
</dbReference>
<proteinExistence type="predicted"/>
<sequence>MRHERGYAFVNKFLLTICLSLVSYSTISQAQPQKLIYCPEQISCAQVDNKDSCKVVGDNGTWPVIEENGRVVKGIYKFKGATAGYQSSKYIDDLCLYSNFDSGFEKTLTSRDAEGQMEAYPERTNKWVLIGYNATCMSSAPADCPMTEKYELTLDAQSEEVSFKVNNIPLESNHLSINTDYALSKCGKAKTCRIDIEHIFTHHYNKYYPVGFVVIDLENRLNILQVNNISTDRYIINKKPNFNGIIVAKNFK</sequence>
<protein>
    <submittedName>
        <fullName evidence="2">Uncharacterized protein</fullName>
    </submittedName>
</protein>
<dbReference type="KEGG" id="asip:AQUSIP_13350"/>